<organism evidence="2 3">
    <name type="scientific">Salmonella enterica</name>
    <name type="common">Salmonella choleraesuis</name>
    <dbReference type="NCBI Taxonomy" id="28901"/>
    <lineage>
        <taxon>Bacteria</taxon>
        <taxon>Pseudomonadati</taxon>
        <taxon>Pseudomonadota</taxon>
        <taxon>Gammaproteobacteria</taxon>
        <taxon>Enterobacterales</taxon>
        <taxon>Enterobacteriaceae</taxon>
        <taxon>Salmonella</taxon>
    </lineage>
</organism>
<name>A0A379QLS0_SALER</name>
<accession>A0A379QLS0</accession>
<dbReference type="EMBL" id="UGWP01000004">
    <property type="protein sequence ID" value="SUF57843.1"/>
    <property type="molecule type" value="Genomic_DNA"/>
</dbReference>
<keyword evidence="1" id="KW-0732">Signal</keyword>
<gene>
    <name evidence="2" type="ORF">NCTC10252_03128</name>
</gene>
<evidence type="ECO:0000313" key="3">
    <source>
        <dbReference type="Proteomes" id="UP000254597"/>
    </source>
</evidence>
<proteinExistence type="predicted"/>
<feature type="signal peptide" evidence="1">
    <location>
        <begin position="1"/>
        <end position="23"/>
    </location>
</feature>
<reference evidence="2 3" key="1">
    <citation type="submission" date="2018-06" db="EMBL/GenBank/DDBJ databases">
        <authorList>
            <consortium name="Pathogen Informatics"/>
            <person name="Doyle S."/>
        </authorList>
    </citation>
    <scope>NUCLEOTIDE SEQUENCE [LARGE SCALE GENOMIC DNA]</scope>
    <source>
        <strain evidence="2 3">NCTC10252</strain>
    </source>
</reference>
<evidence type="ECO:0000313" key="2">
    <source>
        <dbReference type="EMBL" id="SUF57843.1"/>
    </source>
</evidence>
<dbReference type="AlphaFoldDB" id="A0A379QLS0"/>
<protein>
    <submittedName>
        <fullName evidence="2">Uncharacterized protein</fullName>
    </submittedName>
</protein>
<evidence type="ECO:0000256" key="1">
    <source>
        <dbReference type="SAM" id="SignalP"/>
    </source>
</evidence>
<dbReference type="Proteomes" id="UP000254597">
    <property type="component" value="Unassembled WGS sequence"/>
</dbReference>
<feature type="chain" id="PRO_5016895655" evidence="1">
    <location>
        <begin position="24"/>
        <end position="150"/>
    </location>
</feature>
<sequence length="150" mass="16305">MKSMTVLSIAALTMAVMSGVANAAISETQTWKMVNDRIQNTSNGQTLCMTGVAFQQATMEVCGSNPEMQNIRQVTFALNGALRLDAHPDYGYAPLGGKVYVREYNPLGSNWDYIQGQLKKTDSDNVIKCLDIEGGKNVKGAKLYLATCTK</sequence>